<organism evidence="1 2">
    <name type="scientific">Bordetella genomosp. 9</name>
    <dbReference type="NCBI Taxonomy" id="1416803"/>
    <lineage>
        <taxon>Bacteria</taxon>
        <taxon>Pseudomonadati</taxon>
        <taxon>Pseudomonadota</taxon>
        <taxon>Betaproteobacteria</taxon>
        <taxon>Burkholderiales</taxon>
        <taxon>Alcaligenaceae</taxon>
        <taxon>Bordetella</taxon>
    </lineage>
</organism>
<sequence length="66" mass="7714">MNKWQALEVEWYRANGRYPERIVVDGEGEPYVLGDGYWNSRNPKMAEEVEPQMRVYAYQRMGAGNG</sequence>
<dbReference type="EMBL" id="NEVJ01000002">
    <property type="protein sequence ID" value="OZI23716.1"/>
    <property type="molecule type" value="Genomic_DNA"/>
</dbReference>
<gene>
    <name evidence="1" type="ORF">CAL26_09805</name>
</gene>
<dbReference type="AlphaFoldDB" id="A0A261RF98"/>
<evidence type="ECO:0000313" key="2">
    <source>
        <dbReference type="Proteomes" id="UP000216857"/>
    </source>
</evidence>
<comment type="caution">
    <text evidence="1">The sequence shown here is derived from an EMBL/GenBank/DDBJ whole genome shotgun (WGS) entry which is preliminary data.</text>
</comment>
<reference evidence="1" key="1">
    <citation type="submission" date="2017-05" db="EMBL/GenBank/DDBJ databases">
        <title>Complete and WGS of Bordetella genogroups.</title>
        <authorList>
            <person name="Spilker T."/>
            <person name="Lipuma J."/>
        </authorList>
    </citation>
    <scope>NUCLEOTIDE SEQUENCE</scope>
    <source>
        <strain evidence="1">AU21707</strain>
    </source>
</reference>
<dbReference type="Proteomes" id="UP000216857">
    <property type="component" value="Unassembled WGS sequence"/>
</dbReference>
<protein>
    <submittedName>
        <fullName evidence="1">Uncharacterized protein</fullName>
    </submittedName>
</protein>
<keyword evidence="2" id="KW-1185">Reference proteome</keyword>
<accession>A0A261RF98</accession>
<dbReference type="RefSeq" id="WP_094846677.1">
    <property type="nucleotide sequence ID" value="NZ_NEVJ01000002.1"/>
</dbReference>
<evidence type="ECO:0000313" key="1">
    <source>
        <dbReference type="EMBL" id="OZI23716.1"/>
    </source>
</evidence>
<proteinExistence type="predicted"/>
<name>A0A261RF98_9BORD</name>